<evidence type="ECO:0000256" key="3">
    <source>
        <dbReference type="ARBA" id="ARBA00022723"/>
    </source>
</evidence>
<dbReference type="PANTHER" id="PTHR24291">
    <property type="entry name" value="CYTOCHROME P450 FAMILY 4"/>
    <property type="match status" value="1"/>
</dbReference>
<evidence type="ECO:0000313" key="9">
    <source>
        <dbReference type="EMBL" id="ORW84043.1"/>
    </source>
</evidence>
<dbReference type="GO" id="GO:0020037">
    <property type="term" value="F:heme binding"/>
    <property type="evidence" value="ECO:0007669"/>
    <property type="project" value="InterPro"/>
</dbReference>
<reference evidence="9 10" key="1">
    <citation type="submission" date="2016-01" db="EMBL/GenBank/DDBJ databases">
        <title>The new phylogeny of the genus Mycobacterium.</title>
        <authorList>
            <person name="Tarcisio F."/>
            <person name="Conor M."/>
            <person name="Antonella G."/>
            <person name="Elisabetta G."/>
            <person name="Giulia F.S."/>
            <person name="Sara T."/>
            <person name="Anna F."/>
            <person name="Clotilde B."/>
            <person name="Roberto B."/>
            <person name="Veronica D.S."/>
            <person name="Fabio R."/>
            <person name="Monica P."/>
            <person name="Olivier J."/>
            <person name="Enrico T."/>
            <person name="Nicola S."/>
        </authorList>
    </citation>
    <scope>NUCLEOTIDE SEQUENCE [LARGE SCALE GENOMIC DNA]</scope>
    <source>
        <strain evidence="9 10">DSM 45176</strain>
    </source>
</reference>
<dbReference type="PRINTS" id="PR00463">
    <property type="entry name" value="EP450I"/>
</dbReference>
<comment type="cofactor">
    <cofactor evidence="7">
        <name>heme</name>
        <dbReference type="ChEBI" id="CHEBI:30413"/>
    </cofactor>
</comment>
<dbReference type="GO" id="GO:0016705">
    <property type="term" value="F:oxidoreductase activity, acting on paired donors, with incorporation or reduction of molecular oxygen"/>
    <property type="evidence" value="ECO:0007669"/>
    <property type="project" value="InterPro"/>
</dbReference>
<dbReference type="STRING" id="486698.AWC22_13655"/>
<keyword evidence="5 7" id="KW-0408">Iron</keyword>
<evidence type="ECO:0000256" key="5">
    <source>
        <dbReference type="ARBA" id="ARBA00023004"/>
    </source>
</evidence>
<name>A0A1X2D791_9MYCO</name>
<keyword evidence="4 8" id="KW-0560">Oxidoreductase</keyword>
<evidence type="ECO:0000256" key="8">
    <source>
        <dbReference type="RuleBase" id="RU000461"/>
    </source>
</evidence>
<keyword evidence="3 7" id="KW-0479">Metal-binding</keyword>
<comment type="similarity">
    <text evidence="1 8">Belongs to the cytochrome P450 family.</text>
</comment>
<dbReference type="PRINTS" id="PR00385">
    <property type="entry name" value="P450"/>
</dbReference>
<keyword evidence="2 7" id="KW-0349">Heme</keyword>
<sequence>MIDSLETSVPTDVAALPLAPRNPLPYRQQMMALKTFCTGVETLRAAGGAVTRLKMGPKWLLPELVLATSPQAARDILGATGTSTEVTLFQDELRHLLGSGLLVLRHERWLPRRRALQPPFTKQHVRAFGGHMAGVAETISATWQDTVVDLNSQCRRLAMRALSRSVLGIDLDEEAEAADVALRVALEYVTSRAMRPIRAPRWLATPARRRARAARATLHDLADTILQACRADPTRDAPLVRALIEATDPATGRKLSDDEIRGELIIFMYAGVDTTAVTLSYALWALGHHVEIQERVRAEIADIGDRGLSSEDLPRLGYTVRVIHEALRLCPPTVAISRMVTRDIEVAGYRVEAGTTCSVGVQALHRDPAAWDRPLTFDPDRFGPEDSAGRDRWQYLPFGAGPRSCIGNHFAMLEVALALGTIIRHAEIRSLDDEFAVPEPWSKIAPAPICVRVTPTSRPERSTVRCAES</sequence>
<organism evidence="9 10">
    <name type="scientific">Mycobacterium riyadhense</name>
    <dbReference type="NCBI Taxonomy" id="486698"/>
    <lineage>
        <taxon>Bacteria</taxon>
        <taxon>Bacillati</taxon>
        <taxon>Actinomycetota</taxon>
        <taxon>Actinomycetes</taxon>
        <taxon>Mycobacteriales</taxon>
        <taxon>Mycobacteriaceae</taxon>
        <taxon>Mycobacterium</taxon>
    </lineage>
</organism>
<evidence type="ECO:0000256" key="2">
    <source>
        <dbReference type="ARBA" id="ARBA00022617"/>
    </source>
</evidence>
<protein>
    <submittedName>
        <fullName evidence="9">Cytochrome P450</fullName>
    </submittedName>
</protein>
<dbReference type="InterPro" id="IPR036396">
    <property type="entry name" value="Cyt_P450_sf"/>
</dbReference>
<evidence type="ECO:0000256" key="6">
    <source>
        <dbReference type="ARBA" id="ARBA00023033"/>
    </source>
</evidence>
<accession>A0A1X2D791</accession>
<dbReference type="OrthoDB" id="7376058at2"/>
<evidence type="ECO:0000256" key="7">
    <source>
        <dbReference type="PIRSR" id="PIRSR602401-1"/>
    </source>
</evidence>
<dbReference type="InterPro" id="IPR001128">
    <property type="entry name" value="Cyt_P450"/>
</dbReference>
<dbReference type="InterPro" id="IPR002401">
    <property type="entry name" value="Cyt_P450_E_grp-I"/>
</dbReference>
<dbReference type="Pfam" id="PF00067">
    <property type="entry name" value="p450"/>
    <property type="match status" value="1"/>
</dbReference>
<evidence type="ECO:0000313" key="10">
    <source>
        <dbReference type="Proteomes" id="UP000193087"/>
    </source>
</evidence>
<dbReference type="GO" id="GO:0004497">
    <property type="term" value="F:monooxygenase activity"/>
    <property type="evidence" value="ECO:0007669"/>
    <property type="project" value="UniProtKB-KW"/>
</dbReference>
<evidence type="ECO:0000256" key="1">
    <source>
        <dbReference type="ARBA" id="ARBA00010617"/>
    </source>
</evidence>
<dbReference type="EMBL" id="LQPQ01000038">
    <property type="protein sequence ID" value="ORW84043.1"/>
    <property type="molecule type" value="Genomic_DNA"/>
</dbReference>
<dbReference type="PANTHER" id="PTHR24291:SF50">
    <property type="entry name" value="BIFUNCTIONAL ALBAFLAVENONE MONOOXYGENASE_TERPENE SYNTHASE"/>
    <property type="match status" value="1"/>
</dbReference>
<dbReference type="InterPro" id="IPR017972">
    <property type="entry name" value="Cyt_P450_CS"/>
</dbReference>
<dbReference type="SUPFAM" id="SSF48264">
    <property type="entry name" value="Cytochrome P450"/>
    <property type="match status" value="1"/>
</dbReference>
<dbReference type="Proteomes" id="UP000193087">
    <property type="component" value="Unassembled WGS sequence"/>
</dbReference>
<dbReference type="PROSITE" id="PS00086">
    <property type="entry name" value="CYTOCHROME_P450"/>
    <property type="match status" value="1"/>
</dbReference>
<evidence type="ECO:0000256" key="4">
    <source>
        <dbReference type="ARBA" id="ARBA00023002"/>
    </source>
</evidence>
<dbReference type="Gene3D" id="1.10.630.10">
    <property type="entry name" value="Cytochrome P450"/>
    <property type="match status" value="1"/>
</dbReference>
<dbReference type="GO" id="GO:0005506">
    <property type="term" value="F:iron ion binding"/>
    <property type="evidence" value="ECO:0007669"/>
    <property type="project" value="InterPro"/>
</dbReference>
<dbReference type="RefSeq" id="WP_085249553.1">
    <property type="nucleotide sequence ID" value="NZ_CAJMWJ010000001.1"/>
</dbReference>
<dbReference type="InterPro" id="IPR050196">
    <property type="entry name" value="Cytochrome_P450_Monoox"/>
</dbReference>
<feature type="binding site" description="axial binding residue" evidence="7">
    <location>
        <position position="405"/>
    </location>
    <ligand>
        <name>heme</name>
        <dbReference type="ChEBI" id="CHEBI:30413"/>
    </ligand>
    <ligandPart>
        <name>Fe</name>
        <dbReference type="ChEBI" id="CHEBI:18248"/>
    </ligandPart>
</feature>
<proteinExistence type="inferred from homology"/>
<comment type="caution">
    <text evidence="9">The sequence shown here is derived from an EMBL/GenBank/DDBJ whole genome shotgun (WGS) entry which is preliminary data.</text>
</comment>
<gene>
    <name evidence="9" type="ORF">AWC22_13655</name>
</gene>
<dbReference type="GeneID" id="93497032"/>
<keyword evidence="6 8" id="KW-0503">Monooxygenase</keyword>
<keyword evidence="10" id="KW-1185">Reference proteome</keyword>
<dbReference type="AlphaFoldDB" id="A0A1X2D791"/>